<dbReference type="NCBIfam" id="NF010737">
    <property type="entry name" value="PRK14139.1"/>
    <property type="match status" value="1"/>
</dbReference>
<dbReference type="PANTHER" id="PTHR21237:SF23">
    <property type="entry name" value="GRPE PROTEIN HOMOLOG, MITOCHONDRIAL"/>
    <property type="match status" value="1"/>
</dbReference>
<dbReference type="Gene3D" id="3.90.20.20">
    <property type="match status" value="1"/>
</dbReference>
<keyword evidence="4 10" id="KW-0963">Cytoplasm</keyword>
<dbReference type="InterPro" id="IPR013805">
    <property type="entry name" value="GrpE_CC"/>
</dbReference>
<evidence type="ECO:0000256" key="8">
    <source>
        <dbReference type="ARBA" id="ARBA00072274"/>
    </source>
</evidence>
<dbReference type="SUPFAM" id="SSF51064">
    <property type="entry name" value="Head domain of nucleotide exchange factor GrpE"/>
    <property type="match status" value="1"/>
</dbReference>
<evidence type="ECO:0000256" key="13">
    <source>
        <dbReference type="SAM" id="Coils"/>
    </source>
</evidence>
<dbReference type="GO" id="GO:0042803">
    <property type="term" value="F:protein homodimerization activity"/>
    <property type="evidence" value="ECO:0007669"/>
    <property type="project" value="InterPro"/>
</dbReference>
<evidence type="ECO:0000256" key="2">
    <source>
        <dbReference type="ARBA" id="ARBA00009054"/>
    </source>
</evidence>
<dbReference type="GO" id="GO:0000774">
    <property type="term" value="F:adenyl-nucleotide exchange factor activity"/>
    <property type="evidence" value="ECO:0007669"/>
    <property type="project" value="InterPro"/>
</dbReference>
<dbReference type="NCBIfam" id="NF010738">
    <property type="entry name" value="PRK14140.1"/>
    <property type="match status" value="1"/>
</dbReference>
<dbReference type="PRINTS" id="PR00773">
    <property type="entry name" value="GRPEPROTEIN"/>
</dbReference>
<feature type="coiled-coil region" evidence="13">
    <location>
        <begin position="52"/>
        <end position="79"/>
    </location>
</feature>
<dbReference type="GO" id="GO:0006457">
    <property type="term" value="P:protein folding"/>
    <property type="evidence" value="ECO:0007669"/>
    <property type="project" value="InterPro"/>
</dbReference>
<dbReference type="PROSITE" id="PS01071">
    <property type="entry name" value="GRPE"/>
    <property type="match status" value="1"/>
</dbReference>
<dbReference type="CDD" id="cd00446">
    <property type="entry name" value="GrpE"/>
    <property type="match status" value="1"/>
</dbReference>
<dbReference type="InterPro" id="IPR000740">
    <property type="entry name" value="GrpE"/>
</dbReference>
<proteinExistence type="inferred from homology"/>
<comment type="similarity">
    <text evidence="2 10 12">Belongs to the GrpE family.</text>
</comment>
<dbReference type="Pfam" id="PF01025">
    <property type="entry name" value="GrpE"/>
    <property type="match status" value="1"/>
</dbReference>
<comment type="subcellular location">
    <subcellularLocation>
        <location evidence="1 10">Cytoplasm</location>
    </subcellularLocation>
</comment>
<dbReference type="AlphaFoldDB" id="A0AA35XUJ0"/>
<evidence type="ECO:0000256" key="5">
    <source>
        <dbReference type="ARBA" id="ARBA00023016"/>
    </source>
</evidence>
<evidence type="ECO:0000256" key="10">
    <source>
        <dbReference type="HAMAP-Rule" id="MF_01151"/>
    </source>
</evidence>
<sequence length="185" mass="20385">MSEEELTNGPGPEPQPEPLEVESAPLEAAPAAEPDKALLEAQQQASENWDRFVRAQAEMENLRRRLEKDIQNAHKYALEKFAKELLPVMDSLELGIAASTGDAPDVAKLREGAELTLKQFKSVFEKFGIAVVDPLGEKFNPEQHQAMAMEPAGEAEPNTVVKVFQKGYLLNDRLLRPALVVVAQA</sequence>
<evidence type="ECO:0000313" key="16">
    <source>
        <dbReference type="Proteomes" id="UP001158598"/>
    </source>
</evidence>
<comment type="function">
    <text evidence="7 10 11">Participates actively in the response to hyperosmotic and heat shock by preventing the aggregation of stress-denatured proteins, in association with DnaK and GrpE. It is the nucleotide exchange factor for DnaK and may function as a thermosensor. Unfolded proteins bind initially to DnaJ; upon interaction with the DnaJ-bound protein, DnaK hydrolyzes its bound ATP, resulting in the formation of a stable complex. GrpE releases ADP from DnaK; ATP binding to DnaK triggers the release of the substrate protein, thus completing the reaction cycle. Several rounds of ATP-dependent interactions between DnaJ, DnaK and GrpE are required for fully efficient folding.</text>
</comment>
<protein>
    <recommendedName>
        <fullName evidence="8 10">Protein GrpE</fullName>
    </recommendedName>
    <alternativeName>
        <fullName evidence="9 10">HSP-70 cofactor</fullName>
    </alternativeName>
</protein>
<dbReference type="GO" id="GO:0051087">
    <property type="term" value="F:protein-folding chaperone binding"/>
    <property type="evidence" value="ECO:0007669"/>
    <property type="project" value="InterPro"/>
</dbReference>
<evidence type="ECO:0000256" key="4">
    <source>
        <dbReference type="ARBA" id="ARBA00022490"/>
    </source>
</evidence>
<dbReference type="Gene3D" id="2.30.22.10">
    <property type="entry name" value="Head domain of nucleotide exchange factor GrpE"/>
    <property type="match status" value="1"/>
</dbReference>
<dbReference type="InterPro" id="IPR009012">
    <property type="entry name" value="GrpE_head"/>
</dbReference>
<keyword evidence="6 10" id="KW-0143">Chaperone</keyword>
<dbReference type="Proteomes" id="UP001158598">
    <property type="component" value="Chromosome"/>
</dbReference>
<evidence type="ECO:0000256" key="11">
    <source>
        <dbReference type="RuleBase" id="RU000639"/>
    </source>
</evidence>
<reference evidence="15" key="1">
    <citation type="submission" date="2023-03" db="EMBL/GenBank/DDBJ databases">
        <authorList>
            <person name="Pearce D."/>
        </authorList>
    </citation>
    <scope>NUCLEOTIDE SEQUENCE</scope>
    <source>
        <strain evidence="15">Mc</strain>
    </source>
</reference>
<evidence type="ECO:0000256" key="3">
    <source>
        <dbReference type="ARBA" id="ARBA00011738"/>
    </source>
</evidence>
<evidence type="ECO:0000256" key="9">
    <source>
        <dbReference type="ARBA" id="ARBA00076414"/>
    </source>
</evidence>
<evidence type="ECO:0000256" key="1">
    <source>
        <dbReference type="ARBA" id="ARBA00004496"/>
    </source>
</evidence>
<dbReference type="RefSeq" id="WP_017365470.1">
    <property type="nucleotide sequence ID" value="NZ_OX458332.1"/>
</dbReference>
<keyword evidence="13" id="KW-0175">Coiled coil</keyword>
<evidence type="ECO:0000256" key="14">
    <source>
        <dbReference type="SAM" id="MobiDB-lite"/>
    </source>
</evidence>
<dbReference type="GO" id="GO:0051082">
    <property type="term" value="F:unfolded protein binding"/>
    <property type="evidence" value="ECO:0007669"/>
    <property type="project" value="TreeGrafter"/>
</dbReference>
<evidence type="ECO:0000256" key="7">
    <source>
        <dbReference type="ARBA" id="ARBA00053401"/>
    </source>
</evidence>
<gene>
    <name evidence="10 15" type="primary">grpE</name>
    <name evidence="15" type="ORF">MCNOR_2771</name>
</gene>
<dbReference type="EMBL" id="OX458332">
    <property type="protein sequence ID" value="CAI8865673.1"/>
    <property type="molecule type" value="Genomic_DNA"/>
</dbReference>
<keyword evidence="5 10" id="KW-0346">Stress response</keyword>
<dbReference type="NCBIfam" id="NF010748">
    <property type="entry name" value="PRK14150.1"/>
    <property type="match status" value="1"/>
</dbReference>
<evidence type="ECO:0000256" key="6">
    <source>
        <dbReference type="ARBA" id="ARBA00023186"/>
    </source>
</evidence>
<feature type="compositionally biased region" description="Low complexity" evidence="14">
    <location>
        <begin position="21"/>
        <end position="32"/>
    </location>
</feature>
<evidence type="ECO:0000256" key="12">
    <source>
        <dbReference type="RuleBase" id="RU004478"/>
    </source>
</evidence>
<feature type="region of interest" description="Disordered" evidence="14">
    <location>
        <begin position="1"/>
        <end position="44"/>
    </location>
</feature>
<dbReference type="GO" id="GO:0005829">
    <property type="term" value="C:cytosol"/>
    <property type="evidence" value="ECO:0007669"/>
    <property type="project" value="TreeGrafter"/>
</dbReference>
<dbReference type="PANTHER" id="PTHR21237">
    <property type="entry name" value="GRPE PROTEIN"/>
    <property type="match status" value="1"/>
</dbReference>
<name>A0AA35XUJ0_METCP</name>
<accession>A0AA35XUJ0</accession>
<organism evidence="15 16">
    <name type="scientific">Methylococcus capsulatus</name>
    <dbReference type="NCBI Taxonomy" id="414"/>
    <lineage>
        <taxon>Bacteria</taxon>
        <taxon>Pseudomonadati</taxon>
        <taxon>Pseudomonadota</taxon>
        <taxon>Gammaproteobacteria</taxon>
        <taxon>Methylococcales</taxon>
        <taxon>Methylococcaceae</taxon>
        <taxon>Methylococcus</taxon>
    </lineage>
</organism>
<dbReference type="HAMAP" id="MF_01151">
    <property type="entry name" value="GrpE"/>
    <property type="match status" value="1"/>
</dbReference>
<dbReference type="SUPFAM" id="SSF58014">
    <property type="entry name" value="Coiled-coil domain of nucleotide exchange factor GrpE"/>
    <property type="match status" value="1"/>
</dbReference>
<comment type="subunit">
    <text evidence="3 10">Homodimer.</text>
</comment>
<evidence type="ECO:0000313" key="15">
    <source>
        <dbReference type="EMBL" id="CAI8865673.1"/>
    </source>
</evidence>
<dbReference type="FunFam" id="2.30.22.10:FF:000001">
    <property type="entry name" value="Protein GrpE"/>
    <property type="match status" value="1"/>
</dbReference>